<name>A0A3D9HXF0_9PROT</name>
<evidence type="ECO:0000259" key="1">
    <source>
        <dbReference type="PROSITE" id="PS51352"/>
    </source>
</evidence>
<reference evidence="2 3" key="1">
    <citation type="submission" date="2018-07" db="EMBL/GenBank/DDBJ databases">
        <title>Genomic Encyclopedia of Type Strains, Phase III (KMG-III): the genomes of soil and plant-associated and newly described type strains.</title>
        <authorList>
            <person name="Whitman W."/>
        </authorList>
    </citation>
    <scope>NUCLEOTIDE SEQUENCE [LARGE SCALE GENOMIC DNA]</scope>
    <source>
        <strain evidence="2 3">CECT 8488</strain>
    </source>
</reference>
<gene>
    <name evidence="2" type="ORF">DFP90_101367</name>
</gene>
<sequence>MAENTPICDFGWQAPSFELPDALGQLHRLDDYRGRAGTLIIFMCNHCPYVRGIIDRLAETAYLLEEAGIATVAINANDWTRYPEDAPEKMIEFVKAHKIHFPYLVDESQAVARAYGAVCTPDFFGFNQALELQYRGRLDESRTQAMDGVRPELLEAMRQIAMTGQGPKQQVASMGCSIKWRENT</sequence>
<feature type="domain" description="Thioredoxin" evidence="1">
    <location>
        <begin position="8"/>
        <end position="159"/>
    </location>
</feature>
<keyword evidence="3" id="KW-1185">Reference proteome</keyword>
<dbReference type="RefSeq" id="WP_115934702.1">
    <property type="nucleotide sequence ID" value="NZ_QRDW01000001.1"/>
</dbReference>
<dbReference type="OrthoDB" id="9809746at2"/>
<dbReference type="SUPFAM" id="SSF52833">
    <property type="entry name" value="Thioredoxin-like"/>
    <property type="match status" value="1"/>
</dbReference>
<dbReference type="PANTHER" id="PTHR43640:SF1">
    <property type="entry name" value="THIOREDOXIN-DEPENDENT PEROXIREDOXIN"/>
    <property type="match status" value="1"/>
</dbReference>
<dbReference type="Pfam" id="PF00578">
    <property type="entry name" value="AhpC-TSA"/>
    <property type="match status" value="1"/>
</dbReference>
<dbReference type="PROSITE" id="PS51352">
    <property type="entry name" value="THIOREDOXIN_2"/>
    <property type="match status" value="1"/>
</dbReference>
<proteinExistence type="predicted"/>
<dbReference type="Gene3D" id="3.40.30.10">
    <property type="entry name" value="Glutaredoxin"/>
    <property type="match status" value="1"/>
</dbReference>
<evidence type="ECO:0000313" key="2">
    <source>
        <dbReference type="EMBL" id="RED53576.1"/>
    </source>
</evidence>
<protein>
    <submittedName>
        <fullName evidence="2">AhpC/TSA family protein</fullName>
    </submittedName>
</protein>
<comment type="caution">
    <text evidence="2">The sequence shown here is derived from an EMBL/GenBank/DDBJ whole genome shotgun (WGS) entry which is preliminary data.</text>
</comment>
<dbReference type="AlphaFoldDB" id="A0A3D9HXF0"/>
<dbReference type="GO" id="GO:0016491">
    <property type="term" value="F:oxidoreductase activity"/>
    <property type="evidence" value="ECO:0007669"/>
    <property type="project" value="InterPro"/>
</dbReference>
<dbReference type="PANTHER" id="PTHR43640">
    <property type="entry name" value="OS07G0260300 PROTEIN"/>
    <property type="match status" value="1"/>
</dbReference>
<dbReference type="InterPro" id="IPR047262">
    <property type="entry name" value="PRX-like1"/>
</dbReference>
<dbReference type="InterPro" id="IPR013766">
    <property type="entry name" value="Thioredoxin_domain"/>
</dbReference>
<organism evidence="2 3">
    <name type="scientific">Aestuariispira insulae</name>
    <dbReference type="NCBI Taxonomy" id="1461337"/>
    <lineage>
        <taxon>Bacteria</taxon>
        <taxon>Pseudomonadati</taxon>
        <taxon>Pseudomonadota</taxon>
        <taxon>Alphaproteobacteria</taxon>
        <taxon>Rhodospirillales</taxon>
        <taxon>Kiloniellaceae</taxon>
        <taxon>Aestuariispira</taxon>
    </lineage>
</organism>
<dbReference type="CDD" id="cd02969">
    <property type="entry name" value="PRX_like1"/>
    <property type="match status" value="1"/>
</dbReference>
<dbReference type="Proteomes" id="UP000256845">
    <property type="component" value="Unassembled WGS sequence"/>
</dbReference>
<dbReference type="InterPro" id="IPR000866">
    <property type="entry name" value="AhpC/TSA"/>
</dbReference>
<dbReference type="GO" id="GO:0016209">
    <property type="term" value="F:antioxidant activity"/>
    <property type="evidence" value="ECO:0007669"/>
    <property type="project" value="InterPro"/>
</dbReference>
<dbReference type="InterPro" id="IPR036249">
    <property type="entry name" value="Thioredoxin-like_sf"/>
</dbReference>
<evidence type="ECO:0000313" key="3">
    <source>
        <dbReference type="Proteomes" id="UP000256845"/>
    </source>
</evidence>
<accession>A0A3D9HXF0</accession>
<dbReference type="EMBL" id="QRDW01000001">
    <property type="protein sequence ID" value="RED53576.1"/>
    <property type="molecule type" value="Genomic_DNA"/>
</dbReference>